<keyword evidence="2" id="KW-1185">Reference proteome</keyword>
<sequence length="153" mass="17776">MPKELESLTTEDQKVLMDAVPYITILVAGADGDIDMREVHWSEKLTKIRSFSYEEELRPFYKKVGEHYDERLHQLMDNLPKDTDSRNQIITEELSKLNTILPKLDHFYARLYYLSLKSFADHVAHASGGVMGWLSVGFEEYKVVDLHMIDPVE</sequence>
<dbReference type="AlphaFoldDB" id="A0A2D0NDX2"/>
<protein>
    <submittedName>
        <fullName evidence="1">Uncharacterized protein</fullName>
    </submittedName>
</protein>
<evidence type="ECO:0000313" key="2">
    <source>
        <dbReference type="Proteomes" id="UP000223913"/>
    </source>
</evidence>
<dbReference type="RefSeq" id="WP_099149948.1">
    <property type="nucleotide sequence ID" value="NZ_PDUD01000017.1"/>
</dbReference>
<dbReference type="EMBL" id="PDUD01000017">
    <property type="protein sequence ID" value="PHN06692.1"/>
    <property type="molecule type" value="Genomic_DNA"/>
</dbReference>
<dbReference type="Proteomes" id="UP000223913">
    <property type="component" value="Unassembled WGS sequence"/>
</dbReference>
<proteinExistence type="predicted"/>
<organism evidence="1 2">
    <name type="scientific">Flavilitoribacter nigricans (strain ATCC 23147 / DSM 23189 / NBRC 102662 / NCIMB 1420 / SS-2)</name>
    <name type="common">Lewinella nigricans</name>
    <dbReference type="NCBI Taxonomy" id="1122177"/>
    <lineage>
        <taxon>Bacteria</taxon>
        <taxon>Pseudomonadati</taxon>
        <taxon>Bacteroidota</taxon>
        <taxon>Saprospiria</taxon>
        <taxon>Saprospirales</taxon>
        <taxon>Lewinellaceae</taxon>
        <taxon>Flavilitoribacter</taxon>
    </lineage>
</organism>
<name>A0A2D0NDX2_FLAN2</name>
<gene>
    <name evidence="1" type="ORF">CRP01_10370</name>
</gene>
<reference evidence="1 2" key="1">
    <citation type="submission" date="2017-10" db="EMBL/GenBank/DDBJ databases">
        <title>The draft genome sequence of Lewinella nigricans NBRC 102662.</title>
        <authorList>
            <person name="Wang K."/>
        </authorList>
    </citation>
    <scope>NUCLEOTIDE SEQUENCE [LARGE SCALE GENOMIC DNA]</scope>
    <source>
        <strain evidence="1 2">NBRC 102662</strain>
    </source>
</reference>
<dbReference type="OrthoDB" id="1429999at2"/>
<accession>A0A2D0NDX2</accession>
<comment type="caution">
    <text evidence="1">The sequence shown here is derived from an EMBL/GenBank/DDBJ whole genome shotgun (WGS) entry which is preliminary data.</text>
</comment>
<evidence type="ECO:0000313" key="1">
    <source>
        <dbReference type="EMBL" id="PHN06692.1"/>
    </source>
</evidence>